<comment type="caution">
    <text evidence="1">The sequence shown here is derived from an EMBL/GenBank/DDBJ whole genome shotgun (WGS) entry which is preliminary data.</text>
</comment>
<protein>
    <submittedName>
        <fullName evidence="1">Uncharacterized protein</fullName>
    </submittedName>
</protein>
<sequence length="64" mass="7269">MQRFRSNDSDHREATHHRAESQDGPQSTLSSQDLHFLSGFRGYLVEGCIITHVSASRETRPSQI</sequence>
<dbReference type="Proteomes" id="UP001055072">
    <property type="component" value="Unassembled WGS sequence"/>
</dbReference>
<evidence type="ECO:0000313" key="2">
    <source>
        <dbReference type="Proteomes" id="UP001055072"/>
    </source>
</evidence>
<proteinExistence type="predicted"/>
<organism evidence="1 2">
    <name type="scientific">Irpex rosettiformis</name>
    <dbReference type="NCBI Taxonomy" id="378272"/>
    <lineage>
        <taxon>Eukaryota</taxon>
        <taxon>Fungi</taxon>
        <taxon>Dikarya</taxon>
        <taxon>Basidiomycota</taxon>
        <taxon>Agaricomycotina</taxon>
        <taxon>Agaricomycetes</taxon>
        <taxon>Polyporales</taxon>
        <taxon>Irpicaceae</taxon>
        <taxon>Irpex</taxon>
    </lineage>
</organism>
<evidence type="ECO:0000313" key="1">
    <source>
        <dbReference type="EMBL" id="KAI0094113.1"/>
    </source>
</evidence>
<gene>
    <name evidence="1" type="ORF">BDY19DRAFT_911062</name>
</gene>
<keyword evidence="2" id="KW-1185">Reference proteome</keyword>
<reference evidence="1" key="1">
    <citation type="journal article" date="2021" name="Environ. Microbiol.">
        <title>Gene family expansions and transcriptome signatures uncover fungal adaptations to wood decay.</title>
        <authorList>
            <person name="Hage H."/>
            <person name="Miyauchi S."/>
            <person name="Viragh M."/>
            <person name="Drula E."/>
            <person name="Min B."/>
            <person name="Chaduli D."/>
            <person name="Navarro D."/>
            <person name="Favel A."/>
            <person name="Norest M."/>
            <person name="Lesage-Meessen L."/>
            <person name="Balint B."/>
            <person name="Merenyi Z."/>
            <person name="de Eugenio L."/>
            <person name="Morin E."/>
            <person name="Martinez A.T."/>
            <person name="Baldrian P."/>
            <person name="Stursova M."/>
            <person name="Martinez M.J."/>
            <person name="Novotny C."/>
            <person name="Magnuson J.K."/>
            <person name="Spatafora J.W."/>
            <person name="Maurice S."/>
            <person name="Pangilinan J."/>
            <person name="Andreopoulos W."/>
            <person name="LaButti K."/>
            <person name="Hundley H."/>
            <person name="Na H."/>
            <person name="Kuo A."/>
            <person name="Barry K."/>
            <person name="Lipzen A."/>
            <person name="Henrissat B."/>
            <person name="Riley R."/>
            <person name="Ahrendt S."/>
            <person name="Nagy L.G."/>
            <person name="Grigoriev I.V."/>
            <person name="Martin F."/>
            <person name="Rosso M.N."/>
        </authorList>
    </citation>
    <scope>NUCLEOTIDE SEQUENCE</scope>
    <source>
        <strain evidence="1">CBS 384.51</strain>
    </source>
</reference>
<dbReference type="EMBL" id="MU274900">
    <property type="protein sequence ID" value="KAI0094113.1"/>
    <property type="molecule type" value="Genomic_DNA"/>
</dbReference>
<name>A0ACB8UIC4_9APHY</name>
<accession>A0ACB8UIC4</accession>